<dbReference type="InterPro" id="IPR050361">
    <property type="entry name" value="MPP/UQCRC_Complex"/>
</dbReference>
<accession>A0AAU9AIG4</accession>
<feature type="domain" description="Peptidase M16 N-terminal" evidence="2">
    <location>
        <begin position="78"/>
        <end position="201"/>
    </location>
</feature>
<name>A0AAU9AIG4_LYSEN</name>
<feature type="signal peptide" evidence="1">
    <location>
        <begin position="1"/>
        <end position="25"/>
    </location>
</feature>
<evidence type="ECO:0000313" key="4">
    <source>
        <dbReference type="EMBL" id="BAV98992.1"/>
    </source>
</evidence>
<evidence type="ECO:0000313" key="5">
    <source>
        <dbReference type="Proteomes" id="UP000218824"/>
    </source>
</evidence>
<feature type="domain" description="Peptidase M16 C-terminal" evidence="3">
    <location>
        <begin position="213"/>
        <end position="387"/>
    </location>
</feature>
<evidence type="ECO:0000259" key="2">
    <source>
        <dbReference type="Pfam" id="PF00675"/>
    </source>
</evidence>
<protein>
    <submittedName>
        <fullName evidence="4">Peptidase M16</fullName>
    </submittedName>
</protein>
<dbReference type="Gene3D" id="3.30.830.10">
    <property type="entry name" value="Metalloenzyme, LuxS/M16 peptidase-like"/>
    <property type="match status" value="2"/>
</dbReference>
<feature type="chain" id="PRO_5043975608" evidence="1">
    <location>
        <begin position="26"/>
        <end position="473"/>
    </location>
</feature>
<dbReference type="InterPro" id="IPR007863">
    <property type="entry name" value="Peptidase_M16_C"/>
</dbReference>
<dbReference type="InterPro" id="IPR011249">
    <property type="entry name" value="Metalloenz_LuxS/M16"/>
</dbReference>
<dbReference type="Proteomes" id="UP000218824">
    <property type="component" value="Chromosome"/>
</dbReference>
<evidence type="ECO:0000256" key="1">
    <source>
        <dbReference type="SAM" id="SignalP"/>
    </source>
</evidence>
<reference evidence="4 5" key="1">
    <citation type="journal article" date="2017" name="DNA Res.">
        <title>Complete genome sequence and expression profile of the commercial lytic enzyme producer Lysobacter enzymogenes M497-1.</title>
        <authorList>
            <person name="Takami H."/>
            <person name="Toyoda A."/>
            <person name="Uchiyama I."/>
            <person name="Itoh T."/>
            <person name="Takaki Y."/>
            <person name="Arai W."/>
            <person name="Nishi S."/>
            <person name="Kawai M."/>
            <person name="Shinya K."/>
            <person name="Ikeda H."/>
        </authorList>
    </citation>
    <scope>NUCLEOTIDE SEQUENCE [LARGE SCALE GENOMIC DNA]</scope>
    <source>
        <strain evidence="4 5">M497-1</strain>
    </source>
</reference>
<keyword evidence="1" id="KW-0732">Signal</keyword>
<evidence type="ECO:0000259" key="3">
    <source>
        <dbReference type="Pfam" id="PF05193"/>
    </source>
</evidence>
<dbReference type="AlphaFoldDB" id="A0AAU9AIG4"/>
<dbReference type="Pfam" id="PF05193">
    <property type="entry name" value="Peptidase_M16_C"/>
    <property type="match status" value="1"/>
</dbReference>
<dbReference type="SUPFAM" id="SSF63411">
    <property type="entry name" value="LuxS/MPP-like metallohydrolase"/>
    <property type="match status" value="2"/>
</dbReference>
<dbReference type="PANTHER" id="PTHR11851">
    <property type="entry name" value="METALLOPROTEASE"/>
    <property type="match status" value="1"/>
</dbReference>
<dbReference type="InterPro" id="IPR011765">
    <property type="entry name" value="Pept_M16_N"/>
</dbReference>
<sequence length="473" mass="49535">MSLTIKPLALPLALALTLAAGAASAASVALPERLPPLAADKPLPVPQIARKTLANGLEVWVVPRQGLPRVDYVLAVRNAGYAADAADARGFASLYASLLVEGTAKRDAKAIAEAAQSYGGSIGASATNDGVVLSGDALASQAASMLQLIAEVAQTPSFPDAEVQLAKANALQGLKVAQAQPGYKAARALSAAVYGDHPYARTQPTEASIEAVAAEQVRAEHARRFRPDRALLVVTGRISAEQGFKLAEAAFAGWKASGEAIADTAPAQRSAPAQRIFIQRDGSVQSALRLGRPGIAATDADYVPAQLAGIVLGGGFSSRLMQNLREDKGYTYGARGGLTTMRAGGAIQASADVRNEVTGASLGEFVYEFGRLNDYPVPTQELEDTKRYVAGGYLIGNQQQRSVAASLAGNWLIGLPAEFLGEYVPKIRAVDAAQVQAMAKKYYAAKDQSIVVVGDYKAVAPQLKEFGEFKQEK</sequence>
<dbReference type="Pfam" id="PF00675">
    <property type="entry name" value="Peptidase_M16"/>
    <property type="match status" value="1"/>
</dbReference>
<dbReference type="EMBL" id="AP014940">
    <property type="protein sequence ID" value="BAV98992.1"/>
    <property type="molecule type" value="Genomic_DNA"/>
</dbReference>
<dbReference type="PANTHER" id="PTHR11851:SF224">
    <property type="entry name" value="PROCESSING PROTEASE"/>
    <property type="match status" value="1"/>
</dbReference>
<dbReference type="RefSeq" id="WP_096379321.1">
    <property type="nucleotide sequence ID" value="NZ_AP014940.1"/>
</dbReference>
<organism evidence="4 5">
    <name type="scientific">Lysobacter enzymogenes</name>
    <dbReference type="NCBI Taxonomy" id="69"/>
    <lineage>
        <taxon>Bacteria</taxon>
        <taxon>Pseudomonadati</taxon>
        <taxon>Pseudomonadota</taxon>
        <taxon>Gammaproteobacteria</taxon>
        <taxon>Lysobacterales</taxon>
        <taxon>Lysobacteraceae</taxon>
        <taxon>Lysobacter</taxon>
    </lineage>
</organism>
<dbReference type="KEGG" id="lem:LEN_3505"/>
<dbReference type="GO" id="GO:0046872">
    <property type="term" value="F:metal ion binding"/>
    <property type="evidence" value="ECO:0007669"/>
    <property type="project" value="InterPro"/>
</dbReference>
<dbReference type="GeneID" id="83065314"/>
<proteinExistence type="predicted"/>
<gene>
    <name evidence="4" type="ORF">LEN_3505</name>
</gene>